<dbReference type="InterPro" id="IPR002885">
    <property type="entry name" value="PPR_rpt"/>
</dbReference>
<feature type="region of interest" description="Disordered" evidence="3">
    <location>
        <begin position="794"/>
        <end position="824"/>
    </location>
</feature>
<dbReference type="EMBL" id="CAJNJA010009786">
    <property type="protein sequence ID" value="CAE7250485.1"/>
    <property type="molecule type" value="Genomic_DNA"/>
</dbReference>
<dbReference type="Gene3D" id="1.25.40.10">
    <property type="entry name" value="Tetratricopeptide repeat domain"/>
    <property type="match status" value="2"/>
</dbReference>
<feature type="region of interest" description="Disordered" evidence="3">
    <location>
        <begin position="837"/>
        <end position="873"/>
    </location>
</feature>
<dbReference type="Pfam" id="PF13812">
    <property type="entry name" value="PPR_3"/>
    <property type="match status" value="1"/>
</dbReference>
<comment type="caution">
    <text evidence="4">The sequence shown here is derived from an EMBL/GenBank/DDBJ whole genome shotgun (WGS) entry which is preliminary data.</text>
</comment>
<organism evidence="4 5">
    <name type="scientific">Symbiodinium necroappetens</name>
    <dbReference type="NCBI Taxonomy" id="1628268"/>
    <lineage>
        <taxon>Eukaryota</taxon>
        <taxon>Sar</taxon>
        <taxon>Alveolata</taxon>
        <taxon>Dinophyceae</taxon>
        <taxon>Suessiales</taxon>
        <taxon>Symbiodiniaceae</taxon>
        <taxon>Symbiodinium</taxon>
    </lineage>
</organism>
<dbReference type="PANTHER" id="PTHR47936">
    <property type="entry name" value="PPR_LONG DOMAIN-CONTAINING PROTEIN"/>
    <property type="match status" value="1"/>
</dbReference>
<proteinExistence type="predicted"/>
<keyword evidence="1" id="KW-0677">Repeat</keyword>
<evidence type="ECO:0000256" key="2">
    <source>
        <dbReference type="PROSITE-ProRule" id="PRU00708"/>
    </source>
</evidence>
<dbReference type="PANTHER" id="PTHR47936:SF1">
    <property type="entry name" value="PENTATRICOPEPTIDE REPEAT-CONTAINING PROTEIN GUN1, CHLOROPLASTIC"/>
    <property type="match status" value="1"/>
</dbReference>
<dbReference type="InterPro" id="IPR011990">
    <property type="entry name" value="TPR-like_helical_dom_sf"/>
</dbReference>
<evidence type="ECO:0000313" key="4">
    <source>
        <dbReference type="EMBL" id="CAE7250485.1"/>
    </source>
</evidence>
<name>A0A812LNG6_9DINO</name>
<protein>
    <recommendedName>
        <fullName evidence="6">Pentatricopeptide repeat-containing protein, chloroplastic</fullName>
    </recommendedName>
</protein>
<sequence>MEVFLGVGLVAGEIFRYNRQNFAFDQDQRFRRDELRLKMQVERFRLFRQDIRDLVELTVGKMDLYHMVGALFIRMISIYYSEGFFEEAPPVFLQVAYYLSQACSLVYLLMAIWLSMHASIKSHSYATRLLTRFVRLPIPGCDQLDLLNARLSDCEMQATQLLRVPFLHSGRNTWKERATVEVPPQGAASAEDRAANVPKPTGDELEDGEFAYGGEHNMLGNEELLHAVEFRTRRHVQLFRQLQARWQCFDAYSRVCMSLGVRHMLQSINYYLLGLCMVQTYNPMVGYMLTAVFQALACNMTILDVHGLPCLGGLDLSFIGFLPAIAACVSLTLAEREDGELVPHNAYMISIAIYPLEIAWFELLHWVASPVSGESSIPRHFRAVLFMDVFGEAEDPAEIAMAKKGTVLSAVNTLALVEKVQIVQDALRRAQAALRRWEEVPGMWLTFRQRKELEKLGDYLRLEMAGLQELLHDCDLEVKMTRMREWPELSDAEIRLEHCAGTVLGPFHYINSAGLPTEYHWDIESTLANGNYKLLYDLPGSARVLTLEDAAETVRDFQHLMDDIRRMSQAPTEVPHGAKKDIADADAAQPDSTPRASAINGAFTARETKELYKPVRLPWRAVSCLTRTIQVIWLGVGVTAAMRESRVLLVDHQVSHIVEERRLHGPDHLMVPQKEHVNTTWPYGTFIRIEAVQCIPCEYAWAWSESPVVVRTPFARYALRDSAAHETSTEELFCGFGLGCLAFRRLPDSLLLGDRLVRLQLPHRAGRLSGALSGCEGLLSEHGAVCLVLAVEVPSPTPRSPSCSLSSLSWERKEPHGQQQQGQKHLQVLHVSLEGMAPSSEHPDASSMHFRAGQSSIRLRRRHSTSKAKGQSGHCQGSWTLGAWPSLSGIGTLRCYTSGNGRQICHVDFSPQLCAGFLTVENKESQSCSLPDTLALDQAKLQRSTPASCNLRRLLMRMRRTAESSLSQLRTAKAAQSIRETRNEESERDRKFKQKVLEGIMAELRREVDRLDEDAWMFKKLEWCIWLLADMHIRGVRVPSAYGSAAAACSRRAQWQAVLALMDTMQGPNLKVVSAAISACGGAQQWQAAVYLIHSMEIQLLVPDTIAWNAAITACKKGSQWQGAVALLPMMEAQQLRPTLVTFAALVEACGHGLFWDRALALLEESSRNMQPDIVLLNAAAAAVARGAQWQAALAIYADTHRYFKPDIIMVNTILAALAQTWRWEESLSMLHSTRQPDSISYNTTMSACFRGSRWQCVFELYARMLQKKLNVLDGTFNTLCRVFEKNSSWQSCLQILEDASLAGPGVFRVKLFSIGSGLGRFRRCRGRSTTESAHAFPGGLGLPEVDEVAAGAATAPDDGGFWHGVGRCLSSRRHDQPCAHGRFGNSTGLVSGAPASWTSAWRSQGWSRMARTGPPLGTPRPAWFAARGGTPGSLLCSVGRHDGEAWDAAVLGPCPGDGARQPLRR</sequence>
<feature type="compositionally biased region" description="Low complexity" evidence="3">
    <location>
        <begin position="800"/>
        <end position="809"/>
    </location>
</feature>
<feature type="repeat" description="PPR" evidence="2">
    <location>
        <begin position="1104"/>
        <end position="1138"/>
    </location>
</feature>
<feature type="repeat" description="PPR" evidence="2">
    <location>
        <begin position="1238"/>
        <end position="1272"/>
    </location>
</feature>
<gene>
    <name evidence="4" type="ORF">SNEC2469_LOCUS5154</name>
</gene>
<dbReference type="PROSITE" id="PS51375">
    <property type="entry name" value="PPR"/>
    <property type="match status" value="2"/>
</dbReference>
<dbReference type="OrthoDB" id="433645at2759"/>
<accession>A0A812LNG6</accession>
<evidence type="ECO:0000313" key="5">
    <source>
        <dbReference type="Proteomes" id="UP000601435"/>
    </source>
</evidence>
<evidence type="ECO:0000256" key="1">
    <source>
        <dbReference type="ARBA" id="ARBA00022737"/>
    </source>
</evidence>
<reference evidence="4" key="1">
    <citation type="submission" date="2021-02" db="EMBL/GenBank/DDBJ databases">
        <authorList>
            <person name="Dougan E. K."/>
            <person name="Rhodes N."/>
            <person name="Thang M."/>
            <person name="Chan C."/>
        </authorList>
    </citation>
    <scope>NUCLEOTIDE SEQUENCE</scope>
</reference>
<dbReference type="Proteomes" id="UP000601435">
    <property type="component" value="Unassembled WGS sequence"/>
</dbReference>
<evidence type="ECO:0008006" key="6">
    <source>
        <dbReference type="Google" id="ProtNLM"/>
    </source>
</evidence>
<keyword evidence="5" id="KW-1185">Reference proteome</keyword>
<dbReference type="Pfam" id="PF01535">
    <property type="entry name" value="PPR"/>
    <property type="match status" value="1"/>
</dbReference>
<evidence type="ECO:0000256" key="3">
    <source>
        <dbReference type="SAM" id="MobiDB-lite"/>
    </source>
</evidence>